<evidence type="ECO:0000313" key="3">
    <source>
        <dbReference type="Proteomes" id="UP000198619"/>
    </source>
</evidence>
<dbReference type="STRING" id="84698.SAMN04488528_10123"/>
<protein>
    <submittedName>
        <fullName evidence="2">ABC-2 type transport system permease protein</fullName>
    </submittedName>
</protein>
<feature type="transmembrane region" description="Helical" evidence="1">
    <location>
        <begin position="126"/>
        <end position="150"/>
    </location>
</feature>
<sequence length="194" mass="22055">MVSLSQSLYNLFFSAFVSSPEYHVKKGNFDIVLIKPVNELFFIISKTFNQSEIPNFIINIVILIIILLKLNILNIIIATAISFFIAIIGCLIIASFSLIICSFSFKYTEVMMAIKLVTSFSEVVKYPITIFPRIIQGIVTIIIPFSFISYYPAKALMYDQKYLYILSIIVCCITLIISISVWKHNIKKYSSTGT</sequence>
<keyword evidence="1" id="KW-0472">Membrane</keyword>
<feature type="transmembrane region" description="Helical" evidence="1">
    <location>
        <begin position="56"/>
        <end position="77"/>
    </location>
</feature>
<name>A0A1I0Y9J0_9CLOT</name>
<evidence type="ECO:0000313" key="2">
    <source>
        <dbReference type="EMBL" id="SFB09872.1"/>
    </source>
</evidence>
<keyword evidence="3" id="KW-1185">Reference proteome</keyword>
<dbReference type="Pfam" id="PF06182">
    <property type="entry name" value="ABC2_membrane_6"/>
    <property type="match status" value="1"/>
</dbReference>
<reference evidence="2 3" key="1">
    <citation type="submission" date="2016-10" db="EMBL/GenBank/DDBJ databases">
        <authorList>
            <person name="de Groot N.N."/>
        </authorList>
    </citation>
    <scope>NUCLEOTIDE SEQUENCE [LARGE SCALE GENOMIC DNA]</scope>
    <source>
        <strain evidence="2 3">DSM 12271</strain>
    </source>
</reference>
<dbReference type="PANTHER" id="PTHR36833:SF1">
    <property type="entry name" value="INTEGRAL MEMBRANE TRANSPORT PROTEIN"/>
    <property type="match status" value="1"/>
</dbReference>
<gene>
    <name evidence="2" type="ORF">SAMN04488528_10123</name>
</gene>
<dbReference type="Proteomes" id="UP000198619">
    <property type="component" value="Unassembled WGS sequence"/>
</dbReference>
<keyword evidence="1" id="KW-0812">Transmembrane</keyword>
<accession>A0A1I0Y9J0</accession>
<dbReference type="EMBL" id="FOKI01000012">
    <property type="protein sequence ID" value="SFB09872.1"/>
    <property type="molecule type" value="Genomic_DNA"/>
</dbReference>
<proteinExistence type="predicted"/>
<evidence type="ECO:0000256" key="1">
    <source>
        <dbReference type="SAM" id="Phobius"/>
    </source>
</evidence>
<feature type="transmembrane region" description="Helical" evidence="1">
    <location>
        <begin position="162"/>
        <end position="182"/>
    </location>
</feature>
<organism evidence="2 3">
    <name type="scientific">Clostridium frigidicarnis</name>
    <dbReference type="NCBI Taxonomy" id="84698"/>
    <lineage>
        <taxon>Bacteria</taxon>
        <taxon>Bacillati</taxon>
        <taxon>Bacillota</taxon>
        <taxon>Clostridia</taxon>
        <taxon>Eubacteriales</taxon>
        <taxon>Clostridiaceae</taxon>
        <taxon>Clostridium</taxon>
    </lineage>
</organism>
<dbReference type="PANTHER" id="PTHR36833">
    <property type="entry name" value="SLR0610 PROTEIN-RELATED"/>
    <property type="match status" value="1"/>
</dbReference>
<keyword evidence="1" id="KW-1133">Transmembrane helix</keyword>
<feature type="transmembrane region" description="Helical" evidence="1">
    <location>
        <begin position="83"/>
        <end position="105"/>
    </location>
</feature>
<dbReference type="InterPro" id="IPR010390">
    <property type="entry name" value="ABC-2_transporter-like"/>
</dbReference>
<dbReference type="AlphaFoldDB" id="A0A1I0Y9J0"/>